<feature type="transmembrane region" description="Helical" evidence="1">
    <location>
        <begin position="346"/>
        <end position="364"/>
    </location>
</feature>
<feature type="transmembrane region" description="Helical" evidence="1">
    <location>
        <begin position="133"/>
        <end position="152"/>
    </location>
</feature>
<dbReference type="RefSeq" id="WP_379771875.1">
    <property type="nucleotide sequence ID" value="NZ_JBHSMZ010000010.1"/>
</dbReference>
<comment type="caution">
    <text evidence="2">The sequence shown here is derived from an EMBL/GenBank/DDBJ whole genome shotgun (WGS) entry which is preliminary data.</text>
</comment>
<accession>A0ABW0S3D2</accession>
<gene>
    <name evidence="2" type="ORF">ACFPO9_14750</name>
</gene>
<evidence type="ECO:0000313" key="3">
    <source>
        <dbReference type="Proteomes" id="UP001596086"/>
    </source>
</evidence>
<proteinExistence type="predicted"/>
<feature type="transmembrane region" description="Helical" evidence="1">
    <location>
        <begin position="310"/>
        <end position="334"/>
    </location>
</feature>
<feature type="transmembrane region" description="Helical" evidence="1">
    <location>
        <begin position="25"/>
        <end position="42"/>
    </location>
</feature>
<sequence length="622" mass="67092">MQALDPSDSPSLPALSLPGVGSRRILIGLVQGLLLYLLYRAGKEQVWPSTVPLLFVPLVLAALIVPVILVSGLGHMPRRQLLLWGGAALLLLAGLGCYDAWRVADLPLPPTRQDGPFPPSPGIYRSLYPSPPLVFFAMAGFFIAHTLVLAAVRDRRRIAAYATYFDIAWKNGVQLAFSGLFTGVTWLVLALGSQLFELVRLNFLTELIREEWFAIPVTAFAFSCAMHLTDVRPAIVRGIRSLLLVLLSWLLPVIVLLVGGFLLALPFTGLEPLWSTKRAAAVLLVAAAGLVVLINAAWQNGEDGKAVARVVRVAARAASLLLAPLVLIAVYALSLRVRDYGWTGDRVSAAACMLVAACYAAGYFRAALRPGWLPALASVNTGTAFVVPGLLLLLFSPVLDPARVSVASQAARLASGKVQAERFDFAFLRFDGERYGRAALDRIEREAAGAQAALVRRRIALVRNMKSRWNRIAPAAQPADMKANLILRQAGARLPDSFLRTDWALKDDTFVYPDCLREPGKSCDAFLLDVNGDGKPEVFLSTRNELAGAVPNTVVLAEDAQGQWTALARVMLPRVDCQALHEDLAAGKVTAAPPALADIEIGGARARLQPVAPGYGCLSRKR</sequence>
<feature type="transmembrane region" description="Helical" evidence="1">
    <location>
        <begin position="279"/>
        <end position="298"/>
    </location>
</feature>
<feature type="transmembrane region" description="Helical" evidence="1">
    <location>
        <begin position="371"/>
        <end position="395"/>
    </location>
</feature>
<keyword evidence="3" id="KW-1185">Reference proteome</keyword>
<feature type="transmembrane region" description="Helical" evidence="1">
    <location>
        <begin position="81"/>
        <end position="101"/>
    </location>
</feature>
<feature type="transmembrane region" description="Helical" evidence="1">
    <location>
        <begin position="241"/>
        <end position="267"/>
    </location>
</feature>
<dbReference type="Proteomes" id="UP001596086">
    <property type="component" value="Unassembled WGS sequence"/>
</dbReference>
<dbReference type="EMBL" id="JBHSMZ010000010">
    <property type="protein sequence ID" value="MFC5549773.1"/>
    <property type="molecule type" value="Genomic_DNA"/>
</dbReference>
<feature type="transmembrane region" description="Helical" evidence="1">
    <location>
        <begin position="173"/>
        <end position="192"/>
    </location>
</feature>
<keyword evidence="1" id="KW-0472">Membrane</keyword>
<reference evidence="3" key="1">
    <citation type="journal article" date="2019" name="Int. J. Syst. Evol. Microbiol.">
        <title>The Global Catalogue of Microorganisms (GCM) 10K type strain sequencing project: providing services to taxonomists for standard genome sequencing and annotation.</title>
        <authorList>
            <consortium name="The Broad Institute Genomics Platform"/>
            <consortium name="The Broad Institute Genome Sequencing Center for Infectious Disease"/>
            <person name="Wu L."/>
            <person name="Ma J."/>
        </authorList>
    </citation>
    <scope>NUCLEOTIDE SEQUENCE [LARGE SCALE GENOMIC DNA]</scope>
    <source>
        <strain evidence="3">CGMCC 4.5798</strain>
    </source>
</reference>
<protein>
    <submittedName>
        <fullName evidence="2">DUF4153 domain-containing protein</fullName>
    </submittedName>
</protein>
<keyword evidence="1" id="KW-0812">Transmembrane</keyword>
<evidence type="ECO:0000256" key="1">
    <source>
        <dbReference type="SAM" id="Phobius"/>
    </source>
</evidence>
<name>A0ABW0S3D2_9BURK</name>
<feature type="transmembrane region" description="Helical" evidence="1">
    <location>
        <begin position="54"/>
        <end position="74"/>
    </location>
</feature>
<feature type="transmembrane region" description="Helical" evidence="1">
    <location>
        <begin position="212"/>
        <end position="229"/>
    </location>
</feature>
<keyword evidence="1" id="KW-1133">Transmembrane helix</keyword>
<evidence type="ECO:0000313" key="2">
    <source>
        <dbReference type="EMBL" id="MFC5549773.1"/>
    </source>
</evidence>
<organism evidence="2 3">
    <name type="scientific">Massilia aerilata</name>
    <dbReference type="NCBI Taxonomy" id="453817"/>
    <lineage>
        <taxon>Bacteria</taxon>
        <taxon>Pseudomonadati</taxon>
        <taxon>Pseudomonadota</taxon>
        <taxon>Betaproteobacteria</taxon>
        <taxon>Burkholderiales</taxon>
        <taxon>Oxalobacteraceae</taxon>
        <taxon>Telluria group</taxon>
        <taxon>Massilia</taxon>
    </lineage>
</organism>
<dbReference type="Pfam" id="PF13687">
    <property type="entry name" value="DUF4153"/>
    <property type="match status" value="1"/>
</dbReference>
<dbReference type="InterPro" id="IPR025291">
    <property type="entry name" value="DUF4153"/>
</dbReference>